<keyword evidence="8" id="KW-1015">Disulfide bond</keyword>
<name>A0A3D8RNI5_9HELO</name>
<keyword evidence="3" id="KW-0624">Polysaccharide degradation</keyword>
<dbReference type="EC" id="3.1.1.-" evidence="10"/>
<proteinExistence type="inferred from homology"/>
<keyword evidence="7" id="KW-0106">Calcium</keyword>
<evidence type="ECO:0000256" key="9">
    <source>
        <dbReference type="ARBA" id="ARBA00034075"/>
    </source>
</evidence>
<accession>A0A3D8RNI5</accession>
<dbReference type="GO" id="GO:0046872">
    <property type="term" value="F:metal ion binding"/>
    <property type="evidence" value="ECO:0007669"/>
    <property type="project" value="UniProtKB-KW"/>
</dbReference>
<dbReference type="PANTHER" id="PTHR33938:SF15">
    <property type="entry name" value="FERULOYL ESTERASE B-RELATED"/>
    <property type="match status" value="1"/>
</dbReference>
<comment type="similarity">
    <text evidence="1 10">Belongs to the tannase family.</text>
</comment>
<protein>
    <recommendedName>
        <fullName evidence="10">Carboxylic ester hydrolase</fullName>
        <ecNumber evidence="10">3.1.1.-</ecNumber>
    </recommendedName>
</protein>
<dbReference type="Proteomes" id="UP000256645">
    <property type="component" value="Unassembled WGS sequence"/>
</dbReference>
<evidence type="ECO:0000256" key="2">
    <source>
        <dbReference type="ARBA" id="ARBA00022487"/>
    </source>
</evidence>
<dbReference type="EMBL" id="PDLM01000006">
    <property type="protein sequence ID" value="RDW75520.1"/>
    <property type="molecule type" value="Genomic_DNA"/>
</dbReference>
<dbReference type="InterPro" id="IPR029058">
    <property type="entry name" value="AB_hydrolase_fold"/>
</dbReference>
<evidence type="ECO:0000256" key="7">
    <source>
        <dbReference type="ARBA" id="ARBA00022837"/>
    </source>
</evidence>
<reference evidence="11 12" key="1">
    <citation type="journal article" date="2018" name="IMA Fungus">
        <title>IMA Genome-F 9: Draft genome sequence of Annulohypoxylon stygium, Aspergillus mulundensis, Berkeleyomyces basicola (syn. Thielaviopsis basicola), Ceratocystis smalleyi, two Cercospora beticola strains, Coleophoma cylindrospora, Fusarium fracticaudum, Phialophora cf. hyalina, and Morchella septimelata.</title>
        <authorList>
            <person name="Wingfield B.D."/>
            <person name="Bills G.F."/>
            <person name="Dong Y."/>
            <person name="Huang W."/>
            <person name="Nel W.J."/>
            <person name="Swalarsk-Parry B.S."/>
            <person name="Vaghefi N."/>
            <person name="Wilken P.M."/>
            <person name="An Z."/>
            <person name="de Beer Z.W."/>
            <person name="De Vos L."/>
            <person name="Chen L."/>
            <person name="Duong T.A."/>
            <person name="Gao Y."/>
            <person name="Hammerbacher A."/>
            <person name="Kikkert J.R."/>
            <person name="Li Y."/>
            <person name="Li H."/>
            <person name="Li K."/>
            <person name="Li Q."/>
            <person name="Liu X."/>
            <person name="Ma X."/>
            <person name="Naidoo K."/>
            <person name="Pethybridge S.J."/>
            <person name="Sun J."/>
            <person name="Steenkamp E.T."/>
            <person name="van der Nest M.A."/>
            <person name="van Wyk S."/>
            <person name="Wingfield M.J."/>
            <person name="Xiong C."/>
            <person name="Yue Q."/>
            <person name="Zhang X."/>
        </authorList>
    </citation>
    <scope>NUCLEOTIDE SEQUENCE [LARGE SCALE GENOMIC DNA]</scope>
    <source>
        <strain evidence="11 12">BP6252</strain>
    </source>
</reference>
<evidence type="ECO:0000256" key="3">
    <source>
        <dbReference type="ARBA" id="ARBA00022651"/>
    </source>
</evidence>
<dbReference type="STRING" id="1849047.A0A3D8RNI5"/>
<dbReference type="OrthoDB" id="3039123at2759"/>
<keyword evidence="2" id="KW-0719">Serine esterase</keyword>
<evidence type="ECO:0000256" key="5">
    <source>
        <dbReference type="ARBA" id="ARBA00022729"/>
    </source>
</evidence>
<gene>
    <name evidence="11" type="ORF">BP6252_06662</name>
</gene>
<evidence type="ECO:0000313" key="12">
    <source>
        <dbReference type="Proteomes" id="UP000256645"/>
    </source>
</evidence>
<keyword evidence="12" id="KW-1185">Reference proteome</keyword>
<sequence length="524" mass="55565">MNSSLFNSSVPASACSAASIPYPNLFGAEFLSLEATLISNLSSNIHIGFYTNHGAVDVKNVNYCNVTVTYTHPGQDDKINVQVWLPQDTWNGRMQHIGGSGWQAGLHYAGLQGMTAAVGEGYATLGTDAGLGSEATPVNWGLLSPGNPNLYLLQDLVSTSLNDAAIIGKAVVNSYYGQPPRYSYYSGCSQGGRQGMMLAQKYPDAYDGIAASAPAINWNEFLYSDFFPTLVMNELKEFPAPCELDAITAAAIAACDGIDGVTDGVITNSSLCAFDPRSVVGAPLNCTDSTSITKISSAAAIVAEAAWTGGQKVDNTSLWFGMGKDTPLTASVATGGSSVAATTCASNGTCSSAGFEIASDWIKLFSLRNASADLSTMTREEYLQLWSDSLQQYGNVETNNPDLSRFRDRGGKLVSYHGLADILIPHEGTTRYYDKVTAMDAQVHDYYRLFLAPGLGHCLGGTGAYPAGTFDAMRNWVENGTAPETLLAESLGSPTLTRPLCAYPKMQYYNGTGNATAGEGFYCA</sequence>
<keyword evidence="4" id="KW-0479">Metal-binding</keyword>
<organism evidence="11 12">
    <name type="scientific">Coleophoma cylindrospora</name>
    <dbReference type="NCBI Taxonomy" id="1849047"/>
    <lineage>
        <taxon>Eukaryota</taxon>
        <taxon>Fungi</taxon>
        <taxon>Dikarya</taxon>
        <taxon>Ascomycota</taxon>
        <taxon>Pezizomycotina</taxon>
        <taxon>Leotiomycetes</taxon>
        <taxon>Helotiales</taxon>
        <taxon>Dermateaceae</taxon>
        <taxon>Coleophoma</taxon>
    </lineage>
</organism>
<dbReference type="GO" id="GO:0045493">
    <property type="term" value="P:xylan catabolic process"/>
    <property type="evidence" value="ECO:0007669"/>
    <property type="project" value="UniProtKB-KW"/>
</dbReference>
<evidence type="ECO:0000256" key="8">
    <source>
        <dbReference type="ARBA" id="ARBA00023157"/>
    </source>
</evidence>
<comment type="caution">
    <text evidence="11">The sequence shown here is derived from an EMBL/GenBank/DDBJ whole genome shotgun (WGS) entry which is preliminary data.</text>
</comment>
<keyword evidence="5" id="KW-0732">Signal</keyword>
<evidence type="ECO:0000256" key="1">
    <source>
        <dbReference type="ARBA" id="ARBA00006249"/>
    </source>
</evidence>
<evidence type="ECO:0000313" key="11">
    <source>
        <dbReference type="EMBL" id="RDW75520.1"/>
    </source>
</evidence>
<dbReference type="SUPFAM" id="SSF53474">
    <property type="entry name" value="alpha/beta-Hydrolases"/>
    <property type="match status" value="1"/>
</dbReference>
<comment type="catalytic activity">
    <reaction evidence="9">
        <text>feruloyl-polysaccharide + H2O = ferulate + polysaccharide.</text>
        <dbReference type="EC" id="3.1.1.73"/>
    </reaction>
</comment>
<evidence type="ECO:0000256" key="10">
    <source>
        <dbReference type="RuleBase" id="RU361238"/>
    </source>
</evidence>
<dbReference type="GO" id="GO:0030600">
    <property type="term" value="F:feruloyl esterase activity"/>
    <property type="evidence" value="ECO:0007669"/>
    <property type="project" value="UniProtKB-EC"/>
</dbReference>
<keyword evidence="3" id="KW-0858">Xylan degradation</keyword>
<evidence type="ECO:0000256" key="6">
    <source>
        <dbReference type="ARBA" id="ARBA00022801"/>
    </source>
</evidence>
<evidence type="ECO:0000256" key="4">
    <source>
        <dbReference type="ARBA" id="ARBA00022723"/>
    </source>
</evidence>
<keyword evidence="3" id="KW-0119">Carbohydrate metabolism</keyword>
<dbReference type="PANTHER" id="PTHR33938">
    <property type="entry name" value="FERULOYL ESTERASE B-RELATED"/>
    <property type="match status" value="1"/>
</dbReference>
<dbReference type="Gene3D" id="3.40.50.1820">
    <property type="entry name" value="alpha/beta hydrolase"/>
    <property type="match status" value="1"/>
</dbReference>
<dbReference type="InterPro" id="IPR011118">
    <property type="entry name" value="Tannase/feruloyl_esterase"/>
</dbReference>
<keyword evidence="6 10" id="KW-0378">Hydrolase</keyword>
<dbReference type="AlphaFoldDB" id="A0A3D8RNI5"/>
<dbReference type="Pfam" id="PF07519">
    <property type="entry name" value="Tannase"/>
    <property type="match status" value="1"/>
</dbReference>